<evidence type="ECO:0000313" key="18">
    <source>
        <dbReference type="WBParaSite" id="maker-uti_cns_0009344-snap-gene-0.4-mRNA-1"/>
    </source>
</evidence>
<dbReference type="Gene3D" id="1.20.1510.10">
    <property type="entry name" value="Cation efflux protein transmembrane domain"/>
    <property type="match status" value="1"/>
</dbReference>
<feature type="transmembrane region" description="Helical" evidence="14">
    <location>
        <begin position="223"/>
        <end position="246"/>
    </location>
</feature>
<dbReference type="InterPro" id="IPR002524">
    <property type="entry name" value="Cation_efflux"/>
</dbReference>
<evidence type="ECO:0000256" key="2">
    <source>
        <dbReference type="ARBA" id="ARBA00008873"/>
    </source>
</evidence>
<accession>A0A1I8I1C7</accession>
<comment type="similarity">
    <text evidence="2">Belongs to the cation diffusion facilitator (CDF) transporter (TC 2.A.4) family. SLC30A subfamily.</text>
</comment>
<feature type="transmembrane region" description="Helical" evidence="14">
    <location>
        <begin position="111"/>
        <end position="138"/>
    </location>
</feature>
<feature type="compositionally biased region" description="Basic and acidic residues" evidence="13">
    <location>
        <begin position="192"/>
        <end position="205"/>
    </location>
</feature>
<dbReference type="GO" id="GO:0005385">
    <property type="term" value="F:zinc ion transmembrane transporter activity"/>
    <property type="evidence" value="ECO:0007669"/>
    <property type="project" value="TreeGrafter"/>
</dbReference>
<dbReference type="GO" id="GO:0030658">
    <property type="term" value="C:transport vesicle membrane"/>
    <property type="evidence" value="ECO:0007669"/>
    <property type="project" value="UniProtKB-SubCell"/>
</dbReference>
<dbReference type="PANTHER" id="PTHR11562:SF17">
    <property type="entry name" value="RE54080P-RELATED"/>
    <property type="match status" value="1"/>
</dbReference>
<feature type="transmembrane region" description="Helical" evidence="14">
    <location>
        <begin position="252"/>
        <end position="273"/>
    </location>
</feature>
<feature type="region of interest" description="Disordered" evidence="13">
    <location>
        <begin position="182"/>
        <end position="208"/>
    </location>
</feature>
<dbReference type="GO" id="GO:0010043">
    <property type="term" value="P:response to zinc ion"/>
    <property type="evidence" value="ECO:0007669"/>
    <property type="project" value="TreeGrafter"/>
</dbReference>
<organism evidence="17 18">
    <name type="scientific">Macrostomum lignano</name>
    <dbReference type="NCBI Taxonomy" id="282301"/>
    <lineage>
        <taxon>Eukaryota</taxon>
        <taxon>Metazoa</taxon>
        <taxon>Spiralia</taxon>
        <taxon>Lophotrochozoa</taxon>
        <taxon>Platyhelminthes</taxon>
        <taxon>Rhabditophora</taxon>
        <taxon>Macrostomorpha</taxon>
        <taxon>Macrostomida</taxon>
        <taxon>Macrostomidae</taxon>
        <taxon>Macrostomum</taxon>
    </lineage>
</organism>
<dbReference type="SUPFAM" id="SSF160240">
    <property type="entry name" value="Cation efflux protein cytoplasmic domain-like"/>
    <property type="match status" value="1"/>
</dbReference>
<dbReference type="GO" id="GO:0005886">
    <property type="term" value="C:plasma membrane"/>
    <property type="evidence" value="ECO:0007669"/>
    <property type="project" value="TreeGrafter"/>
</dbReference>
<evidence type="ECO:0000256" key="11">
    <source>
        <dbReference type="ARBA" id="ARBA00023329"/>
    </source>
</evidence>
<evidence type="ECO:0000256" key="14">
    <source>
        <dbReference type="SAM" id="Phobius"/>
    </source>
</evidence>
<comment type="catalytic activity">
    <reaction evidence="12">
        <text>Zn(2+)(in) + 2 H(+)(out) = Zn(2+)(out) + 2 H(+)(in)</text>
        <dbReference type="Rhea" id="RHEA:72627"/>
        <dbReference type="ChEBI" id="CHEBI:15378"/>
        <dbReference type="ChEBI" id="CHEBI:29105"/>
    </reaction>
</comment>
<dbReference type="InterPro" id="IPR058533">
    <property type="entry name" value="Cation_efflux_TM"/>
</dbReference>
<dbReference type="PANTHER" id="PTHR11562">
    <property type="entry name" value="CATION EFFLUX PROTEIN/ ZINC TRANSPORTER"/>
    <property type="match status" value="1"/>
</dbReference>
<keyword evidence="8 14" id="KW-1133">Transmembrane helix</keyword>
<evidence type="ECO:0000256" key="5">
    <source>
        <dbReference type="ARBA" id="ARBA00022723"/>
    </source>
</evidence>
<dbReference type="InterPro" id="IPR050681">
    <property type="entry name" value="CDF/SLC30A"/>
</dbReference>
<keyword evidence="17" id="KW-1185">Reference proteome</keyword>
<evidence type="ECO:0000256" key="10">
    <source>
        <dbReference type="ARBA" id="ARBA00023136"/>
    </source>
</evidence>
<feature type="transmembrane region" description="Helical" evidence="14">
    <location>
        <begin position="49"/>
        <end position="73"/>
    </location>
</feature>
<dbReference type="NCBIfam" id="TIGR01297">
    <property type="entry name" value="CDF"/>
    <property type="match status" value="1"/>
</dbReference>
<evidence type="ECO:0000256" key="12">
    <source>
        <dbReference type="ARBA" id="ARBA00048349"/>
    </source>
</evidence>
<dbReference type="InterPro" id="IPR027470">
    <property type="entry name" value="Cation_efflux_CTD"/>
</dbReference>
<dbReference type="Pfam" id="PF01545">
    <property type="entry name" value="Cation_efflux"/>
    <property type="match status" value="1"/>
</dbReference>
<dbReference type="Pfam" id="PF16916">
    <property type="entry name" value="ZT_dimer"/>
    <property type="match status" value="1"/>
</dbReference>
<feature type="transmembrane region" description="Helical" evidence="14">
    <location>
        <begin position="612"/>
        <end position="638"/>
    </location>
</feature>
<evidence type="ECO:0000256" key="7">
    <source>
        <dbReference type="ARBA" id="ARBA00022906"/>
    </source>
</evidence>
<name>A0A1I8I1C7_9PLAT</name>
<feature type="transmembrane region" description="Helical" evidence="14">
    <location>
        <begin position="150"/>
        <end position="171"/>
    </location>
</feature>
<keyword evidence="4 14" id="KW-0812">Transmembrane</keyword>
<dbReference type="InterPro" id="IPR036837">
    <property type="entry name" value="Cation_efflux_CTD_sf"/>
</dbReference>
<evidence type="ECO:0000259" key="16">
    <source>
        <dbReference type="Pfam" id="PF16916"/>
    </source>
</evidence>
<proteinExistence type="inferred from homology"/>
<dbReference type="AlphaFoldDB" id="A0A1I8I1C7"/>
<reference evidence="18" key="1">
    <citation type="submission" date="2016-11" db="UniProtKB">
        <authorList>
            <consortium name="WormBaseParasite"/>
        </authorList>
    </citation>
    <scope>IDENTIFICATION</scope>
</reference>
<evidence type="ECO:0000256" key="6">
    <source>
        <dbReference type="ARBA" id="ARBA00022833"/>
    </source>
</evidence>
<evidence type="ECO:0000256" key="13">
    <source>
        <dbReference type="SAM" id="MobiDB-lite"/>
    </source>
</evidence>
<keyword evidence="10 14" id="KW-0472">Membrane</keyword>
<protein>
    <submittedName>
        <fullName evidence="18">Zinc transporter 2</fullName>
    </submittedName>
</protein>
<feature type="domain" description="Cation efflux protein cytoplasmic" evidence="16">
    <location>
        <begin position="285"/>
        <end position="363"/>
    </location>
</feature>
<keyword evidence="3" id="KW-0813">Transport</keyword>
<keyword evidence="9" id="KW-0406">Ion transport</keyword>
<keyword evidence="11" id="KW-0968">Cytoplasmic vesicle</keyword>
<dbReference type="Proteomes" id="UP000095280">
    <property type="component" value="Unplaced"/>
</dbReference>
<evidence type="ECO:0000256" key="8">
    <source>
        <dbReference type="ARBA" id="ARBA00022989"/>
    </source>
</evidence>
<feature type="domain" description="Cation efflux protein transmembrane" evidence="15">
    <location>
        <begin position="49"/>
        <end position="281"/>
    </location>
</feature>
<evidence type="ECO:0000256" key="9">
    <source>
        <dbReference type="ARBA" id="ARBA00023065"/>
    </source>
</evidence>
<dbReference type="FunFam" id="1.20.1510.10:FF:000002">
    <property type="entry name" value="zinc transporter 3 isoform X1"/>
    <property type="match status" value="1"/>
</dbReference>
<sequence length="677" mass="74002">FSLQIQCQPGDELANSLDFSNSSTRHCHSGETERRFRYIAAQKLARRRLVIAAVACLVFMIGEVIGGAIANSLAIMTDAAHLLTDLTSFLISLLALFLATKRPSRRMSFGWYRAEVIGALVSVLMIWIVTAVLVYMAVHRVVQKDFEVEGEAMLITAGVGVAFNMLMALLLHQGHGHSHGLQRQNCQADGPAAEHGEHDHHHEHIGSSFGHNHAHNNMNVRAAFIHVIGDLLQSIGVLVAALIIYYRPDYKLADPICTFVFSLLVLGTTVSILKDTVRVLLEATPQGIDVAKFRAALAALPCVIQVHSLRVWSLTLGRNVASAHLVVNSNCGVVQRDNLVVKATELSKKIFQMSDVTLQVEPHVLEMDSCEHCRSFTVEDSITIKDYSKARITLLSVGQERTLVCESPISVSANKRKNLQIDWYFGDTDSLTKIIFDSNGWSLSHRTTTNNSSSSAFRILLDDGVYRNRGSIVVKSSNISSFSDKNGLSYNNLLNGILACVYSRSGDISSIFHLMTLLPPLPINRESAAVTQCPPGHAAASYAGLSVCQPCLPNEFSPGGVSPCQPCRAGQFNSRFASPECAKQRLKRSTTAGKATVHLMHRRLPLADFRSVIMYHCLLILLLSAVVVALLLVSALSFETVWHGVLSGIEMSIAGALDDRFVLKEPEADGNNDTQEA</sequence>
<evidence type="ECO:0000259" key="15">
    <source>
        <dbReference type="Pfam" id="PF01545"/>
    </source>
</evidence>
<keyword evidence="6" id="KW-0862">Zinc</keyword>
<dbReference type="SUPFAM" id="SSF161111">
    <property type="entry name" value="Cation efflux protein transmembrane domain-like"/>
    <property type="match status" value="1"/>
</dbReference>
<dbReference type="InterPro" id="IPR027469">
    <property type="entry name" value="Cation_efflux_TMD_sf"/>
</dbReference>
<evidence type="ECO:0000256" key="3">
    <source>
        <dbReference type="ARBA" id="ARBA00022448"/>
    </source>
</evidence>
<dbReference type="WBParaSite" id="maker-uti_cns_0009344-snap-gene-0.4-mRNA-1">
    <property type="protein sequence ID" value="maker-uti_cns_0009344-snap-gene-0.4-mRNA-1"/>
    <property type="gene ID" value="maker-uti_cns_0009344-snap-gene-0.4"/>
</dbReference>
<dbReference type="GO" id="GO:0046872">
    <property type="term" value="F:metal ion binding"/>
    <property type="evidence" value="ECO:0007669"/>
    <property type="project" value="UniProtKB-KW"/>
</dbReference>
<comment type="subcellular location">
    <subcellularLocation>
        <location evidence="1">Cytoplasmic vesicle</location>
        <location evidence="1">Secretory vesicle membrane</location>
        <topology evidence="1">Multi-pass membrane protein</topology>
    </subcellularLocation>
</comment>
<keyword evidence="7" id="KW-0864">Zinc transport</keyword>
<evidence type="ECO:0000313" key="17">
    <source>
        <dbReference type="Proteomes" id="UP000095280"/>
    </source>
</evidence>
<keyword evidence="5" id="KW-0479">Metal-binding</keyword>
<evidence type="ECO:0000256" key="1">
    <source>
        <dbReference type="ARBA" id="ARBA00004638"/>
    </source>
</evidence>
<evidence type="ECO:0000256" key="4">
    <source>
        <dbReference type="ARBA" id="ARBA00022692"/>
    </source>
</evidence>
<feature type="transmembrane region" description="Helical" evidence="14">
    <location>
        <begin position="79"/>
        <end position="99"/>
    </location>
</feature>